<keyword evidence="11 12" id="KW-0472">Membrane</keyword>
<evidence type="ECO:0000256" key="3">
    <source>
        <dbReference type="ARBA" id="ARBA00007556"/>
    </source>
</evidence>
<feature type="transmembrane region" description="Helical" evidence="12">
    <location>
        <begin position="204"/>
        <end position="222"/>
    </location>
</feature>
<dbReference type="InterPro" id="IPR030802">
    <property type="entry name" value="Permease_MalE"/>
</dbReference>
<dbReference type="Proteomes" id="UP000584325">
    <property type="component" value="Unassembled WGS sequence"/>
</dbReference>
<evidence type="ECO:0000256" key="11">
    <source>
        <dbReference type="ARBA" id="ARBA00023136"/>
    </source>
</evidence>
<keyword evidence="15" id="KW-1185">Reference proteome</keyword>
<keyword evidence="8 12" id="KW-0997">Cell inner membrane</keyword>
<dbReference type="PANTHER" id="PTHR30188:SF4">
    <property type="entry name" value="PROTEIN TRIGALACTOSYLDIACYLGLYCEROL 1, CHLOROPLASTIC"/>
    <property type="match status" value="1"/>
</dbReference>
<reference evidence="14 15" key="1">
    <citation type="submission" date="2019-05" db="EMBL/GenBank/DDBJ databases">
        <title>Draft Genome Sequences of Six Type Strains of the Genus Massilia.</title>
        <authorList>
            <person name="Miess H."/>
            <person name="Frediansyhah A."/>
            <person name="Gross H."/>
        </authorList>
    </citation>
    <scope>NUCLEOTIDE SEQUENCE [LARGE SCALE GENOMIC DNA]</scope>
    <source>
        <strain evidence="14 15">DSMZ 26121</strain>
    </source>
</reference>
<evidence type="ECO:0000256" key="1">
    <source>
        <dbReference type="ARBA" id="ARBA00002460"/>
    </source>
</evidence>
<evidence type="ECO:0000256" key="4">
    <source>
        <dbReference type="ARBA" id="ARBA00011380"/>
    </source>
</evidence>
<evidence type="ECO:0000256" key="7">
    <source>
        <dbReference type="ARBA" id="ARBA00022475"/>
    </source>
</evidence>
<evidence type="ECO:0000256" key="8">
    <source>
        <dbReference type="ARBA" id="ARBA00022519"/>
    </source>
</evidence>
<dbReference type="NCBIfam" id="NF033619">
    <property type="entry name" value="perm_MlaE_1"/>
    <property type="match status" value="1"/>
</dbReference>
<feature type="transmembrane region" description="Helical" evidence="12">
    <location>
        <begin position="171"/>
        <end position="192"/>
    </location>
</feature>
<evidence type="ECO:0000256" key="12">
    <source>
        <dbReference type="RuleBase" id="RU362044"/>
    </source>
</evidence>
<comment type="subunit">
    <text evidence="4">The complex is composed of two ATP-binding proteins (MlaF), two transmembrane proteins (MlaE), two cytoplasmic solute-binding proteins (MlaB) and six periplasmic solute-binding proteins (MlaD).</text>
</comment>
<organism evidence="13 16">
    <name type="scientific">Pseudoduganella umbonata</name>
    <dbReference type="NCBI Taxonomy" id="864828"/>
    <lineage>
        <taxon>Bacteria</taxon>
        <taxon>Pseudomonadati</taxon>
        <taxon>Pseudomonadota</taxon>
        <taxon>Betaproteobacteria</taxon>
        <taxon>Burkholderiales</taxon>
        <taxon>Oxalobacteraceae</taxon>
        <taxon>Telluria group</taxon>
        <taxon>Pseudoduganella</taxon>
    </lineage>
</organism>
<dbReference type="Proteomes" id="UP000298763">
    <property type="component" value="Chromosome"/>
</dbReference>
<dbReference type="InterPro" id="IPR053408">
    <property type="entry name" value="MlaE_Permease"/>
</dbReference>
<evidence type="ECO:0000313" key="13">
    <source>
        <dbReference type="EMBL" id="MBB3224100.1"/>
    </source>
</evidence>
<accession>A0A4P8HX90</accession>
<dbReference type="RefSeq" id="WP_137316811.1">
    <property type="nucleotide sequence ID" value="NZ_CP040017.1"/>
</dbReference>
<dbReference type="OrthoDB" id="9806241at2"/>
<comment type="similarity">
    <text evidence="3 12">Belongs to the MlaE permease family.</text>
</comment>
<keyword evidence="9 12" id="KW-0812">Transmembrane</keyword>
<keyword evidence="7" id="KW-1003">Cell membrane</keyword>
<evidence type="ECO:0000256" key="9">
    <source>
        <dbReference type="ARBA" id="ARBA00022692"/>
    </source>
</evidence>
<dbReference type="InterPro" id="IPR003453">
    <property type="entry name" value="ABC_MlaE_roteobac"/>
</dbReference>
<feature type="transmembrane region" description="Helical" evidence="12">
    <location>
        <begin position="54"/>
        <end position="75"/>
    </location>
</feature>
<dbReference type="EMBL" id="JACHXS010000011">
    <property type="protein sequence ID" value="MBB3224100.1"/>
    <property type="molecule type" value="Genomic_DNA"/>
</dbReference>
<name>A0A4P8HX90_9BURK</name>
<dbReference type="GO" id="GO:0043190">
    <property type="term" value="C:ATP-binding cassette (ABC) transporter complex"/>
    <property type="evidence" value="ECO:0007669"/>
    <property type="project" value="InterPro"/>
</dbReference>
<feature type="transmembrane region" description="Helical" evidence="12">
    <location>
        <begin position="146"/>
        <end position="165"/>
    </location>
</feature>
<feature type="transmembrane region" description="Helical" evidence="12">
    <location>
        <begin position="242"/>
        <end position="263"/>
    </location>
</feature>
<keyword evidence="10 12" id="KW-1133">Transmembrane helix</keyword>
<evidence type="ECO:0000313" key="14">
    <source>
        <dbReference type="EMBL" id="QCP14036.1"/>
    </source>
</evidence>
<evidence type="ECO:0000256" key="6">
    <source>
        <dbReference type="ARBA" id="ARBA00022448"/>
    </source>
</evidence>
<evidence type="ECO:0000256" key="5">
    <source>
        <dbReference type="ARBA" id="ARBA00020857"/>
    </source>
</evidence>
<keyword evidence="6" id="KW-0813">Transport</keyword>
<proteinExistence type="inferred from homology"/>
<protein>
    <recommendedName>
        <fullName evidence="5">Intermembrane phospholipid transport system permease protein MlaE</fullName>
    </recommendedName>
</protein>
<evidence type="ECO:0000256" key="2">
    <source>
        <dbReference type="ARBA" id="ARBA00004429"/>
    </source>
</evidence>
<comment type="function">
    <text evidence="1">Part of the ABC transporter complex MlaFEDB, which is involved in a phospholipid transport pathway that maintains lipid asymmetry in the outer membrane by retrograde trafficking of phospholipids from the outer membrane to the inner membrane. Probably responsible for the translocation of the substrate across the membrane.</text>
</comment>
<sequence>MTAAIQGMLQGLGSCALERLRRCGNAALFCVAMLRVLPAALARPRLVLVQVHVIGNRSITIIAASGLAVGCVLALQMYHALAPFGAVDSLGLVVNLALVRELGPVISGLLFAGRAGTSLTAEIGLMKAGEQLAAMELMAIDPKRRLLAPRLIGGMFAMPLLAFMFSAIGVWGAYLVAVPLLGIDAGSFWSLMEAGVDPLRDIGSGALKSAVFGAICALVALYQGSGSAPTPEGVALATTRTVVLSSLWILGVDFVLTALMFSVP</sequence>
<comment type="subcellular location">
    <subcellularLocation>
        <location evidence="2 12">Cell inner membrane</location>
        <topology evidence="2 12">Multi-pass membrane protein</topology>
    </subcellularLocation>
</comment>
<dbReference type="Pfam" id="PF02405">
    <property type="entry name" value="MlaE"/>
    <property type="match status" value="1"/>
</dbReference>
<dbReference type="GO" id="GO:0005548">
    <property type="term" value="F:phospholipid transporter activity"/>
    <property type="evidence" value="ECO:0007669"/>
    <property type="project" value="TreeGrafter"/>
</dbReference>
<evidence type="ECO:0000313" key="15">
    <source>
        <dbReference type="Proteomes" id="UP000298763"/>
    </source>
</evidence>
<reference evidence="13 16" key="2">
    <citation type="submission" date="2020-08" db="EMBL/GenBank/DDBJ databases">
        <title>Genomic Encyclopedia of Type Strains, Phase III (KMG-III): the genomes of soil and plant-associated and newly described type strains.</title>
        <authorList>
            <person name="Whitman W."/>
        </authorList>
    </citation>
    <scope>NUCLEOTIDE SEQUENCE [LARGE SCALE GENOMIC DNA]</scope>
    <source>
        <strain evidence="13 16">CECT 7753</strain>
    </source>
</reference>
<dbReference type="AlphaFoldDB" id="A0A4P8HX90"/>
<evidence type="ECO:0000313" key="16">
    <source>
        <dbReference type="Proteomes" id="UP000584325"/>
    </source>
</evidence>
<dbReference type="EMBL" id="CP040017">
    <property type="protein sequence ID" value="QCP14036.1"/>
    <property type="molecule type" value="Genomic_DNA"/>
</dbReference>
<dbReference type="PANTHER" id="PTHR30188">
    <property type="entry name" value="ABC TRANSPORTER PERMEASE PROTEIN-RELATED"/>
    <property type="match status" value="1"/>
</dbReference>
<dbReference type="NCBIfam" id="TIGR00056">
    <property type="entry name" value="MlaE family lipid ABC transporter permease subunit"/>
    <property type="match status" value="1"/>
</dbReference>
<gene>
    <name evidence="14" type="primary">mlaE</name>
    <name evidence="14" type="ORF">FCL38_29185</name>
    <name evidence="13" type="ORF">FHS02_004959</name>
</gene>
<evidence type="ECO:0000256" key="10">
    <source>
        <dbReference type="ARBA" id="ARBA00022989"/>
    </source>
</evidence>